<name>A0ABT5XL59_9FLAO</name>
<protein>
    <recommendedName>
        <fullName evidence="3">Signal transduction histidine kinase internal region domain-containing protein</fullName>
    </recommendedName>
</protein>
<comment type="caution">
    <text evidence="1">The sequence shown here is derived from an EMBL/GenBank/DDBJ whole genome shotgun (WGS) entry which is preliminary data.</text>
</comment>
<evidence type="ECO:0008006" key="3">
    <source>
        <dbReference type="Google" id="ProtNLM"/>
    </source>
</evidence>
<evidence type="ECO:0000313" key="2">
    <source>
        <dbReference type="Proteomes" id="UP001217083"/>
    </source>
</evidence>
<dbReference type="Proteomes" id="UP001217083">
    <property type="component" value="Unassembled WGS sequence"/>
</dbReference>
<gene>
    <name evidence="1" type="ORF">PY091_05275</name>
</gene>
<reference evidence="1 2" key="1">
    <citation type="submission" date="2023-03" db="EMBL/GenBank/DDBJ databases">
        <title>Muricauda XX sp. nov. and Muricauda XXX sp. nov., two novel species isolated from Okinawa Trough.</title>
        <authorList>
            <person name="Cao W."/>
            <person name="Deng X."/>
        </authorList>
    </citation>
    <scope>NUCLEOTIDE SEQUENCE [LARGE SCALE GENOMIC DNA]</scope>
    <source>
        <strain evidence="1 2">81s02</strain>
    </source>
</reference>
<organism evidence="1 2">
    <name type="scientific">Flagellimonas okinawensis</name>
    <dbReference type="NCBI Taxonomy" id="3031324"/>
    <lineage>
        <taxon>Bacteria</taxon>
        <taxon>Pseudomonadati</taxon>
        <taxon>Bacteroidota</taxon>
        <taxon>Flavobacteriia</taxon>
        <taxon>Flavobacteriales</taxon>
        <taxon>Flavobacteriaceae</taxon>
        <taxon>Flagellimonas</taxon>
    </lineage>
</organism>
<proteinExistence type="predicted"/>
<dbReference type="EMBL" id="JARFVA010000001">
    <property type="protein sequence ID" value="MDF0706618.1"/>
    <property type="molecule type" value="Genomic_DNA"/>
</dbReference>
<evidence type="ECO:0000313" key="1">
    <source>
        <dbReference type="EMBL" id="MDF0706618.1"/>
    </source>
</evidence>
<keyword evidence="2" id="KW-1185">Reference proteome</keyword>
<accession>A0ABT5XL59</accession>
<sequence>MGRDLSLVSTERLTLKNGNIEIFVANNGSPLPEVFQYGTGLQNTIKRLQNLYGNNYSFSINNQLSQKGVITKLAFPIKTNG</sequence>